<dbReference type="AlphaFoldDB" id="F3ZYZ4"/>
<evidence type="ECO:0000313" key="3">
    <source>
        <dbReference type="Proteomes" id="UP000008457"/>
    </source>
</evidence>
<dbReference type="InterPro" id="IPR006190">
    <property type="entry name" value="SAF_AFP_Neu5Ac"/>
</dbReference>
<protein>
    <submittedName>
        <fullName evidence="2">N-acetylneuraminate synthase</fullName>
        <ecNumber evidence="2">2.5.1.56</ecNumber>
    </submittedName>
</protein>
<sequence length="348" mass="38470">MNIIKMGDKTIGSEQPTFVIAEAGSNHDGDLQQAKKLIDIAANAGADAVKFQTFTAEKIAADTDDDVVKLGDEYQGVPTLYQLYKGLELPRQWQAELKLYADEKGIIFLSTPFDYDAVDELETLGVEAYKVASFEMVDLPFLKYIAKKGKPVILSTGMADLGEIEEALEAIYSQGNDQVILLHCGISYPMPYDEVNLAAMDTMRQAFQVPVGYSDHTLSISVPLAAVARGACVIEKHFTLDRNLKGPDHRFAIEPDELSDMVTGIRQIESAIGRPIKKHTPSEEIHYRRGRRSIFAKVDIPNGTVITADMLAILRPGIGLKPKYIDIVIGRAAKMDIKKNDPITWDKI</sequence>
<dbReference type="InterPro" id="IPR051690">
    <property type="entry name" value="PseI-like"/>
</dbReference>
<dbReference type="RefSeq" id="WP_013781182.1">
    <property type="nucleotide sequence ID" value="NC_015520.1"/>
</dbReference>
<dbReference type="SUPFAM" id="SSF51569">
    <property type="entry name" value="Aldolase"/>
    <property type="match status" value="1"/>
</dbReference>
<dbReference type="Pfam" id="PF08666">
    <property type="entry name" value="SAF"/>
    <property type="match status" value="1"/>
</dbReference>
<organism evidence="2 3">
    <name type="scientific">Mahella australiensis (strain DSM 15567 / CIP 107919 / 50-1 BON)</name>
    <dbReference type="NCBI Taxonomy" id="697281"/>
    <lineage>
        <taxon>Bacteria</taxon>
        <taxon>Bacillati</taxon>
        <taxon>Bacillota</taxon>
        <taxon>Clostridia</taxon>
        <taxon>Thermoanaerobacterales</taxon>
        <taxon>Thermoanaerobacterales Family IV. Incertae Sedis</taxon>
        <taxon>Mahella</taxon>
    </lineage>
</organism>
<dbReference type="SUPFAM" id="SSF51269">
    <property type="entry name" value="AFP III-like domain"/>
    <property type="match status" value="1"/>
</dbReference>
<dbReference type="PANTHER" id="PTHR42966:SF1">
    <property type="entry name" value="SIALIC ACID SYNTHASE"/>
    <property type="match status" value="1"/>
</dbReference>
<dbReference type="Gene3D" id="3.90.1210.10">
    <property type="entry name" value="Antifreeze-like/N-acetylneuraminic acid synthase C-terminal domain"/>
    <property type="match status" value="1"/>
</dbReference>
<dbReference type="HOGENOM" id="CLU_040465_0_0_9"/>
<dbReference type="GO" id="GO:0047444">
    <property type="term" value="F:N-acylneuraminate-9-phosphate synthase activity"/>
    <property type="evidence" value="ECO:0007669"/>
    <property type="project" value="TreeGrafter"/>
</dbReference>
<reference evidence="2 3" key="2">
    <citation type="journal article" date="2011" name="Stand. Genomic Sci.">
        <title>Complete genome sequence of Mahella australiensis type strain (50-1 BON).</title>
        <authorList>
            <person name="Sikorski J."/>
            <person name="Teshima H."/>
            <person name="Nolan M."/>
            <person name="Lucas S."/>
            <person name="Hammon N."/>
            <person name="Deshpande S."/>
            <person name="Cheng J.F."/>
            <person name="Pitluck S."/>
            <person name="Liolios K."/>
            <person name="Pagani I."/>
            <person name="Ivanova N."/>
            <person name="Huntemann M."/>
            <person name="Mavromatis K."/>
            <person name="Ovchinikova G."/>
            <person name="Pati A."/>
            <person name="Tapia R."/>
            <person name="Han C."/>
            <person name="Goodwin L."/>
            <person name="Chen A."/>
            <person name="Palaniappan K."/>
            <person name="Land M."/>
            <person name="Hauser L."/>
            <person name="Ngatchou-Djao O.D."/>
            <person name="Rohde M."/>
            <person name="Pukall R."/>
            <person name="Spring S."/>
            <person name="Abt B."/>
            <person name="Goker M."/>
            <person name="Detter J.C."/>
            <person name="Woyke T."/>
            <person name="Bristow J."/>
            <person name="Markowitz V."/>
            <person name="Hugenholtz P."/>
            <person name="Eisen J.A."/>
            <person name="Kyrpides N.C."/>
            <person name="Klenk H.P."/>
            <person name="Lapidus A."/>
        </authorList>
    </citation>
    <scope>NUCLEOTIDE SEQUENCE [LARGE SCALE GENOMIC DNA]</scope>
    <source>
        <strain evidence="3">DSM 15567 / CIP 107919 / 50-1 BON</strain>
    </source>
</reference>
<proteinExistence type="predicted"/>
<dbReference type="SMART" id="SM00858">
    <property type="entry name" value="SAF"/>
    <property type="match status" value="1"/>
</dbReference>
<dbReference type="InterPro" id="IPR013132">
    <property type="entry name" value="PseI/NeuA/B-like_N"/>
</dbReference>
<dbReference type="GO" id="GO:0016051">
    <property type="term" value="P:carbohydrate biosynthetic process"/>
    <property type="evidence" value="ECO:0007669"/>
    <property type="project" value="InterPro"/>
</dbReference>
<dbReference type="PROSITE" id="PS50844">
    <property type="entry name" value="AFP_LIKE"/>
    <property type="match status" value="1"/>
</dbReference>
<keyword evidence="2" id="KW-0808">Transferase</keyword>
<keyword evidence="3" id="KW-1185">Reference proteome</keyword>
<dbReference type="KEGG" id="mas:Mahau_1564"/>
<dbReference type="NCBIfam" id="TIGR03586">
    <property type="entry name" value="PseI"/>
    <property type="match status" value="1"/>
</dbReference>
<dbReference type="eggNOG" id="COG2089">
    <property type="taxonomic scope" value="Bacteria"/>
</dbReference>
<dbReference type="Gene3D" id="3.20.20.70">
    <property type="entry name" value="Aldolase class I"/>
    <property type="match status" value="1"/>
</dbReference>
<dbReference type="InterPro" id="IPR013785">
    <property type="entry name" value="Aldolase_TIM"/>
</dbReference>
<name>F3ZYZ4_MAHA5</name>
<gene>
    <name evidence="2" type="ordered locus">Mahau_1564</name>
</gene>
<dbReference type="InterPro" id="IPR036732">
    <property type="entry name" value="AFP_Neu5c_C_sf"/>
</dbReference>
<dbReference type="Proteomes" id="UP000008457">
    <property type="component" value="Chromosome"/>
</dbReference>
<dbReference type="CDD" id="cd11615">
    <property type="entry name" value="SAF_NeuB_like"/>
    <property type="match status" value="1"/>
</dbReference>
<dbReference type="STRING" id="697281.Mahau_1564"/>
<dbReference type="PANTHER" id="PTHR42966">
    <property type="entry name" value="N-ACETYLNEURAMINATE SYNTHASE"/>
    <property type="match status" value="1"/>
</dbReference>
<dbReference type="Pfam" id="PF03102">
    <property type="entry name" value="NeuB"/>
    <property type="match status" value="1"/>
</dbReference>
<evidence type="ECO:0000259" key="1">
    <source>
        <dbReference type="PROSITE" id="PS50844"/>
    </source>
</evidence>
<dbReference type="GO" id="GO:0050462">
    <property type="term" value="F:N-acetylneuraminate synthase activity"/>
    <property type="evidence" value="ECO:0007669"/>
    <property type="project" value="UniProtKB-EC"/>
</dbReference>
<dbReference type="InterPro" id="IPR057736">
    <property type="entry name" value="SAF_PseI/NeuA/NeuB"/>
</dbReference>
<dbReference type="EMBL" id="CP002360">
    <property type="protein sequence ID" value="AEE96753.1"/>
    <property type="molecule type" value="Genomic_DNA"/>
</dbReference>
<feature type="domain" description="AFP-like" evidence="1">
    <location>
        <begin position="293"/>
        <end position="348"/>
    </location>
</feature>
<reference evidence="3" key="1">
    <citation type="submission" date="2010-11" db="EMBL/GenBank/DDBJ databases">
        <title>The complete genome of Mahella australiensis DSM 15567.</title>
        <authorList>
            <consortium name="US DOE Joint Genome Institute (JGI-PGF)"/>
            <person name="Lucas S."/>
            <person name="Copeland A."/>
            <person name="Lapidus A."/>
            <person name="Bruce D."/>
            <person name="Goodwin L."/>
            <person name="Pitluck S."/>
            <person name="Kyrpides N."/>
            <person name="Mavromatis K."/>
            <person name="Pagani I."/>
            <person name="Ivanova N."/>
            <person name="Teshima H."/>
            <person name="Brettin T."/>
            <person name="Detter J.C."/>
            <person name="Han C."/>
            <person name="Tapia R."/>
            <person name="Land M."/>
            <person name="Hauser L."/>
            <person name="Markowitz V."/>
            <person name="Cheng J.-F."/>
            <person name="Hugenholtz P."/>
            <person name="Woyke T."/>
            <person name="Wu D."/>
            <person name="Spring S."/>
            <person name="Pukall R."/>
            <person name="Steenblock K."/>
            <person name="Schneider S."/>
            <person name="Klenk H.-P."/>
            <person name="Eisen J.A."/>
        </authorList>
    </citation>
    <scope>NUCLEOTIDE SEQUENCE [LARGE SCALE GENOMIC DNA]</scope>
    <source>
        <strain evidence="3">DSM 15567 / CIP 107919 / 50-1 BON</strain>
    </source>
</reference>
<dbReference type="InterPro" id="IPR020030">
    <property type="entry name" value="Pseudaminic_synth_PseI"/>
</dbReference>
<accession>F3ZYZ4</accession>
<evidence type="ECO:0000313" key="2">
    <source>
        <dbReference type="EMBL" id="AEE96753.1"/>
    </source>
</evidence>
<dbReference type="InterPro" id="IPR013974">
    <property type="entry name" value="SAF"/>
</dbReference>
<dbReference type="EC" id="2.5.1.56" evidence="2"/>